<evidence type="ECO:0000256" key="4">
    <source>
        <dbReference type="ARBA" id="ARBA00023136"/>
    </source>
</evidence>
<dbReference type="Proteomes" id="UP000694501">
    <property type="component" value="Unassembled WGS sequence"/>
</dbReference>
<evidence type="ECO:0000313" key="8">
    <source>
        <dbReference type="Proteomes" id="UP000694501"/>
    </source>
</evidence>
<reference evidence="7" key="1">
    <citation type="submission" date="2021-06" db="EMBL/GenBank/DDBJ databases">
        <title>Sequencing of actinobacteria type strains.</title>
        <authorList>
            <person name="Nguyen G.-S."/>
            <person name="Wentzel A."/>
        </authorList>
    </citation>
    <scope>NUCLEOTIDE SEQUENCE</scope>
    <source>
        <strain evidence="7">P38-E01</strain>
    </source>
</reference>
<feature type="transmembrane region" description="Helical" evidence="6">
    <location>
        <begin position="241"/>
        <end position="259"/>
    </location>
</feature>
<dbReference type="EMBL" id="JAELVF020000001">
    <property type="protein sequence ID" value="MBU7596455.1"/>
    <property type="molecule type" value="Genomic_DNA"/>
</dbReference>
<comment type="caution">
    <text evidence="7">The sequence shown here is derived from an EMBL/GenBank/DDBJ whole genome shotgun (WGS) entry which is preliminary data.</text>
</comment>
<dbReference type="RefSeq" id="WP_211040715.1">
    <property type="nucleotide sequence ID" value="NZ_JAELVF020000001.1"/>
</dbReference>
<feature type="compositionally biased region" description="Low complexity" evidence="5">
    <location>
        <begin position="51"/>
        <end position="74"/>
    </location>
</feature>
<feature type="transmembrane region" description="Helical" evidence="6">
    <location>
        <begin position="217"/>
        <end position="234"/>
    </location>
</feature>
<keyword evidence="8" id="KW-1185">Reference proteome</keyword>
<keyword evidence="3 6" id="KW-1133">Transmembrane helix</keyword>
<keyword evidence="4 6" id="KW-0472">Membrane</keyword>
<feature type="region of interest" description="Disordered" evidence="5">
    <location>
        <begin position="1"/>
        <end position="85"/>
    </location>
</feature>
<dbReference type="InterPro" id="IPR046862">
    <property type="entry name" value="Rhomboid_2"/>
</dbReference>
<keyword evidence="2 6" id="KW-0812">Transmembrane</keyword>
<dbReference type="Pfam" id="PF20401">
    <property type="entry name" value="Rhomboid_2"/>
    <property type="match status" value="1"/>
</dbReference>
<feature type="transmembrane region" description="Helical" evidence="6">
    <location>
        <begin position="182"/>
        <end position="205"/>
    </location>
</feature>
<dbReference type="GO" id="GO:0016020">
    <property type="term" value="C:membrane"/>
    <property type="evidence" value="ECO:0007669"/>
    <property type="project" value="UniProtKB-SubCell"/>
</dbReference>
<gene>
    <name evidence="7" type="ORF">JGS22_002070</name>
</gene>
<comment type="subcellular location">
    <subcellularLocation>
        <location evidence="1">Membrane</location>
        <topology evidence="1">Multi-pass membrane protein</topology>
    </subcellularLocation>
</comment>
<organism evidence="7 8">
    <name type="scientific">Streptomyces tardus</name>
    <dbReference type="NCBI Taxonomy" id="2780544"/>
    <lineage>
        <taxon>Bacteria</taxon>
        <taxon>Bacillati</taxon>
        <taxon>Actinomycetota</taxon>
        <taxon>Actinomycetes</taxon>
        <taxon>Kitasatosporales</taxon>
        <taxon>Streptomycetaceae</taxon>
        <taxon>Streptomyces</taxon>
    </lineage>
</organism>
<feature type="compositionally biased region" description="Low complexity" evidence="5">
    <location>
        <begin position="296"/>
        <end position="310"/>
    </location>
</feature>
<sequence length="310" mass="32016">MGTWVRTPRSHTVATLSHSAAGDAPERGQAQSAAADGPPSGEEGRAGIRPSGGRDAASDSGSGPSPGSAPQTGSSGDGGAPPPHVWARRLFPTPLGTPFTFCYALTLVATTLFITFGDPAVVTRWLAGSSADVKNLAQEPLFVLFASALFYKGALLSVFTVGFVLVLTALERRIGGWRTAAVFIAGHLFATLATQLTVAAAVALGRLPDSSRSRFEYGIDYGVLACAAALAGVVHLVWLRWALIGGIGTMVLSNLVTLTDPVVDWGHLLAFALGIALWPLLRRYQRRGSAVGGHSAPLRGPRAQPGGAGA</sequence>
<dbReference type="InterPro" id="IPR035952">
    <property type="entry name" value="Rhomboid-like_sf"/>
</dbReference>
<protein>
    <submittedName>
        <fullName evidence="7">Uncharacterized protein</fullName>
    </submittedName>
</protein>
<proteinExistence type="predicted"/>
<evidence type="ECO:0000313" key="7">
    <source>
        <dbReference type="EMBL" id="MBU7596455.1"/>
    </source>
</evidence>
<feature type="region of interest" description="Disordered" evidence="5">
    <location>
        <begin position="290"/>
        <end position="310"/>
    </location>
</feature>
<feature type="transmembrane region" description="Helical" evidence="6">
    <location>
        <begin position="265"/>
        <end position="281"/>
    </location>
</feature>
<evidence type="ECO:0000256" key="3">
    <source>
        <dbReference type="ARBA" id="ARBA00022989"/>
    </source>
</evidence>
<dbReference type="AlphaFoldDB" id="A0A949JLP4"/>
<evidence type="ECO:0000256" key="6">
    <source>
        <dbReference type="SAM" id="Phobius"/>
    </source>
</evidence>
<evidence type="ECO:0000256" key="2">
    <source>
        <dbReference type="ARBA" id="ARBA00022692"/>
    </source>
</evidence>
<dbReference type="SUPFAM" id="SSF144091">
    <property type="entry name" value="Rhomboid-like"/>
    <property type="match status" value="1"/>
</dbReference>
<evidence type="ECO:0000256" key="5">
    <source>
        <dbReference type="SAM" id="MobiDB-lite"/>
    </source>
</evidence>
<accession>A0A949JLP4</accession>
<evidence type="ECO:0000256" key="1">
    <source>
        <dbReference type="ARBA" id="ARBA00004141"/>
    </source>
</evidence>
<feature type="transmembrane region" description="Helical" evidence="6">
    <location>
        <begin position="141"/>
        <end position="170"/>
    </location>
</feature>
<feature type="transmembrane region" description="Helical" evidence="6">
    <location>
        <begin position="98"/>
        <end position="121"/>
    </location>
</feature>
<name>A0A949JLP4_9ACTN</name>